<feature type="transmembrane region" description="Helical" evidence="16">
    <location>
        <begin position="51"/>
        <end position="72"/>
    </location>
</feature>
<protein>
    <recommendedName>
        <fullName evidence="4">NADH-ubiquinone oxidoreductase chain 6</fullName>
        <ecNumber evidence="3">7.1.1.2</ecNumber>
    </recommendedName>
    <alternativeName>
        <fullName evidence="14">NADH dehydrogenase subunit 6</fullName>
    </alternativeName>
</protein>
<keyword evidence="11" id="KW-0520">NAD</keyword>
<keyword evidence="13 16" id="KW-0472">Membrane</keyword>
<keyword evidence="7 16" id="KW-0812">Transmembrane</keyword>
<evidence type="ECO:0000256" key="3">
    <source>
        <dbReference type="ARBA" id="ARBA00012944"/>
    </source>
</evidence>
<geneLocation type="mitochondrion" evidence="17"/>
<evidence type="ECO:0000256" key="2">
    <source>
        <dbReference type="ARBA" id="ARBA00005698"/>
    </source>
</evidence>
<evidence type="ECO:0000256" key="11">
    <source>
        <dbReference type="ARBA" id="ARBA00023027"/>
    </source>
</evidence>
<name>A0A1S5QYW8_9NEOP</name>
<evidence type="ECO:0000256" key="12">
    <source>
        <dbReference type="ARBA" id="ARBA00023128"/>
    </source>
</evidence>
<proteinExistence type="inferred from homology"/>
<gene>
    <name evidence="17" type="primary">ND6</name>
</gene>
<organism evidence="17">
    <name type="scientific">Podallea sp. YW-2016</name>
    <dbReference type="NCBI Taxonomy" id="1821764"/>
    <lineage>
        <taxon>Eukaryota</taxon>
        <taxon>Metazoa</taxon>
        <taxon>Ecdysozoa</taxon>
        <taxon>Arthropoda</taxon>
        <taxon>Hexapoda</taxon>
        <taxon>Insecta</taxon>
        <taxon>Pterygota</taxon>
        <taxon>Neoptera</taxon>
        <taxon>Endopterygota</taxon>
        <taxon>Neuroptera</taxon>
        <taxon>Hemerobiiformia</taxon>
        <taxon>Berothidae</taxon>
        <taxon>Podallea</taxon>
    </lineage>
</organism>
<keyword evidence="9" id="KW-0249">Electron transport</keyword>
<dbReference type="EC" id="7.1.1.2" evidence="3"/>
<evidence type="ECO:0000256" key="10">
    <source>
        <dbReference type="ARBA" id="ARBA00022989"/>
    </source>
</evidence>
<evidence type="ECO:0000256" key="15">
    <source>
        <dbReference type="ARBA" id="ARBA00049551"/>
    </source>
</evidence>
<dbReference type="PANTHER" id="PTHR11435:SF1">
    <property type="entry name" value="NADH-UBIQUINONE OXIDOREDUCTASE CHAIN 6"/>
    <property type="match status" value="1"/>
</dbReference>
<keyword evidence="8" id="KW-1278">Translocase</keyword>
<keyword evidence="6" id="KW-0679">Respiratory chain</keyword>
<feature type="transmembrane region" description="Helical" evidence="16">
    <location>
        <begin position="84"/>
        <end position="102"/>
    </location>
</feature>
<dbReference type="GO" id="GO:0031966">
    <property type="term" value="C:mitochondrial membrane"/>
    <property type="evidence" value="ECO:0007669"/>
    <property type="project" value="UniProtKB-SubCell"/>
</dbReference>
<evidence type="ECO:0000256" key="1">
    <source>
        <dbReference type="ARBA" id="ARBA00004225"/>
    </source>
</evidence>
<dbReference type="AlphaFoldDB" id="A0A1S5QYW8"/>
<keyword evidence="10 16" id="KW-1133">Transmembrane helix</keyword>
<reference evidence="17" key="1">
    <citation type="submission" date="2015-08" db="EMBL/GenBank/DDBJ databases">
        <title>Mitochondrial genomes and implications for higher phylogeny of Neuroptera (Insecta: Neuropteroidea).</title>
        <authorList>
            <person name="Wang Y."/>
            <person name="Liu X."/>
            <person name="Winterton S.L."/>
            <person name="Yang D."/>
        </authorList>
    </citation>
    <scope>NUCLEOTIDE SEQUENCE</scope>
</reference>
<evidence type="ECO:0000256" key="7">
    <source>
        <dbReference type="ARBA" id="ARBA00022692"/>
    </source>
</evidence>
<dbReference type="EMBL" id="KT425091">
    <property type="protein sequence ID" value="AMW68083.1"/>
    <property type="molecule type" value="Genomic_DNA"/>
</dbReference>
<comment type="similarity">
    <text evidence="2">Belongs to the complex I subunit 6 family.</text>
</comment>
<keyword evidence="12 17" id="KW-0496">Mitochondrion</keyword>
<evidence type="ECO:0000256" key="16">
    <source>
        <dbReference type="SAM" id="Phobius"/>
    </source>
</evidence>
<feature type="transmembrane region" description="Helical" evidence="16">
    <location>
        <begin position="25"/>
        <end position="45"/>
    </location>
</feature>
<evidence type="ECO:0000256" key="8">
    <source>
        <dbReference type="ARBA" id="ARBA00022967"/>
    </source>
</evidence>
<evidence type="ECO:0000256" key="6">
    <source>
        <dbReference type="ARBA" id="ARBA00022660"/>
    </source>
</evidence>
<comment type="catalytic activity">
    <reaction evidence="15">
        <text>a ubiquinone + NADH + 5 H(+)(in) = a ubiquinol + NAD(+) + 4 H(+)(out)</text>
        <dbReference type="Rhea" id="RHEA:29091"/>
        <dbReference type="Rhea" id="RHEA-COMP:9565"/>
        <dbReference type="Rhea" id="RHEA-COMP:9566"/>
        <dbReference type="ChEBI" id="CHEBI:15378"/>
        <dbReference type="ChEBI" id="CHEBI:16389"/>
        <dbReference type="ChEBI" id="CHEBI:17976"/>
        <dbReference type="ChEBI" id="CHEBI:57540"/>
        <dbReference type="ChEBI" id="CHEBI:57945"/>
        <dbReference type="EC" id="7.1.1.2"/>
    </reaction>
</comment>
<sequence length="172" mass="20146">MYQFFSSLSIILTLNFLSMNHPLSMGLNLMIQTIFISIICGLLNYTYWFSYILFLIMIGGMLVLFIYMTSLASNELFSFSMNNFMKMIFMFFILLSISLLIFNNNFILLKNMDTSKFNYDMIINMENQLNLIKLYNNPSMNITLLMIIYLLLTLIIIVKITNINYGALRQSN</sequence>
<evidence type="ECO:0000256" key="13">
    <source>
        <dbReference type="ARBA" id="ARBA00023136"/>
    </source>
</evidence>
<dbReference type="PANTHER" id="PTHR11435">
    <property type="entry name" value="NADH UBIQUINONE OXIDOREDUCTASE SUBUNIT ND6"/>
    <property type="match status" value="1"/>
</dbReference>
<evidence type="ECO:0000256" key="4">
    <source>
        <dbReference type="ARBA" id="ARBA00021095"/>
    </source>
</evidence>
<evidence type="ECO:0000256" key="9">
    <source>
        <dbReference type="ARBA" id="ARBA00022982"/>
    </source>
</evidence>
<feature type="transmembrane region" description="Helical" evidence="16">
    <location>
        <begin position="142"/>
        <end position="161"/>
    </location>
</feature>
<evidence type="ECO:0000313" key="17">
    <source>
        <dbReference type="EMBL" id="AMW68083.1"/>
    </source>
</evidence>
<accession>A0A1S5QYW8</accession>
<comment type="subcellular location">
    <subcellularLocation>
        <location evidence="1">Mitochondrion membrane</location>
        <topology evidence="1">Multi-pass membrane protein</topology>
    </subcellularLocation>
</comment>
<dbReference type="InterPro" id="IPR050269">
    <property type="entry name" value="ComplexI_Subunit6"/>
</dbReference>
<evidence type="ECO:0000256" key="14">
    <source>
        <dbReference type="ARBA" id="ARBA00031019"/>
    </source>
</evidence>
<dbReference type="GO" id="GO:0008137">
    <property type="term" value="F:NADH dehydrogenase (ubiquinone) activity"/>
    <property type="evidence" value="ECO:0007669"/>
    <property type="project" value="UniProtKB-EC"/>
</dbReference>
<keyword evidence="5" id="KW-0813">Transport</keyword>
<evidence type="ECO:0000256" key="5">
    <source>
        <dbReference type="ARBA" id="ARBA00022448"/>
    </source>
</evidence>